<keyword evidence="7" id="KW-1185">Reference proteome</keyword>
<dbReference type="RefSeq" id="WP_006592076.1">
    <property type="nucleotide sequence ID" value="NZ_BAHD01000022.1"/>
</dbReference>
<reference evidence="6 7" key="1">
    <citation type="submission" date="2012-08" db="EMBL/GenBank/DDBJ databases">
        <title>Whole genome shotgun sequence of Kineosphaera limosa NBRC 100340.</title>
        <authorList>
            <person name="Yoshida I."/>
            <person name="Isaki S."/>
            <person name="Hosoyama A."/>
            <person name="Tsuchikane K."/>
            <person name="Katsumata H."/>
            <person name="Ando Y."/>
            <person name="Ohji S."/>
            <person name="Hamada M."/>
            <person name="Tamura T."/>
            <person name="Yamazoe A."/>
            <person name="Yamazaki S."/>
            <person name="Fujita N."/>
        </authorList>
    </citation>
    <scope>NUCLEOTIDE SEQUENCE [LARGE SCALE GENOMIC DNA]</scope>
    <source>
        <strain evidence="6 7">NBRC 100340</strain>
    </source>
</reference>
<dbReference type="GO" id="GO:0030313">
    <property type="term" value="C:cell envelope"/>
    <property type="evidence" value="ECO:0007669"/>
    <property type="project" value="UniProtKB-SubCell"/>
</dbReference>
<dbReference type="InterPro" id="IPR009830">
    <property type="entry name" value="LppX/LprAFG"/>
</dbReference>
<comment type="similarity">
    <text evidence="2">Belongs to the LppX/LprAFG lipoprotein family.</text>
</comment>
<keyword evidence="5" id="KW-0732">Signal</keyword>
<feature type="region of interest" description="Disordered" evidence="4">
    <location>
        <begin position="229"/>
        <end position="281"/>
    </location>
</feature>
<evidence type="ECO:0000256" key="5">
    <source>
        <dbReference type="SAM" id="SignalP"/>
    </source>
</evidence>
<evidence type="ECO:0008006" key="8">
    <source>
        <dbReference type="Google" id="ProtNLM"/>
    </source>
</evidence>
<dbReference type="OrthoDB" id="5143207at2"/>
<evidence type="ECO:0000313" key="6">
    <source>
        <dbReference type="EMBL" id="GAB95544.1"/>
    </source>
</evidence>
<dbReference type="Gene3D" id="2.50.20.20">
    <property type="match status" value="1"/>
</dbReference>
<dbReference type="AlphaFoldDB" id="K6X9N2"/>
<evidence type="ECO:0000256" key="1">
    <source>
        <dbReference type="ARBA" id="ARBA00004196"/>
    </source>
</evidence>
<keyword evidence="3" id="KW-0472">Membrane</keyword>
<dbReference type="EMBL" id="BAHD01000022">
    <property type="protein sequence ID" value="GAB95544.1"/>
    <property type="molecule type" value="Genomic_DNA"/>
</dbReference>
<evidence type="ECO:0000256" key="2">
    <source>
        <dbReference type="ARBA" id="ARBA00009194"/>
    </source>
</evidence>
<accession>K6X9N2</accession>
<proteinExistence type="inferred from homology"/>
<evidence type="ECO:0000256" key="3">
    <source>
        <dbReference type="ARBA" id="ARBA00022475"/>
    </source>
</evidence>
<feature type="chain" id="PRO_5039614086" description="LppX_LprAFG lipoprotein" evidence="5">
    <location>
        <begin position="22"/>
        <end position="281"/>
    </location>
</feature>
<feature type="signal peptide" evidence="5">
    <location>
        <begin position="1"/>
        <end position="21"/>
    </location>
</feature>
<dbReference type="SUPFAM" id="SSF89392">
    <property type="entry name" value="Prokaryotic lipoproteins and lipoprotein localization factors"/>
    <property type="match status" value="1"/>
</dbReference>
<comment type="subcellular location">
    <subcellularLocation>
        <location evidence="1">Cell envelope</location>
    </subcellularLocation>
</comment>
<feature type="compositionally biased region" description="Low complexity" evidence="4">
    <location>
        <begin position="257"/>
        <end position="270"/>
    </location>
</feature>
<dbReference type="eggNOG" id="ENOG50338Y0">
    <property type="taxonomic scope" value="Bacteria"/>
</dbReference>
<name>K6X9N2_9MICO</name>
<comment type="caution">
    <text evidence="6">The sequence shown here is derived from an EMBL/GenBank/DDBJ whole genome shotgun (WGS) entry which is preliminary data.</text>
</comment>
<sequence length="281" mass="28689">MSRRSLAALAACALLALPACSNGGAAPGPDEPTAAQRLATAKQQADSASSVHLLVTSRDVPDTAEGILGLDGVGTHEPAFKGLLDARVRGINARIDAVAIGSALWLKLPFTPRHVKTDPATWGVPSPAQLLSPETGLTALITHTQSPQDAGQAREGQEVLRTITGTIPGANVGQILNTGDPNGTYQVSYGLTEPDGVLRKASITGPFFPGATSSYDVVFDRYNEPVEINEPSDAQTSAPPGMPFPGGTGTLAPGPPTATVTAKPARPTPTGTQSIGPADPP</sequence>
<dbReference type="STRING" id="1184609.KILIM_022_00290"/>
<keyword evidence="3" id="KW-1003">Cell membrane</keyword>
<dbReference type="Proteomes" id="UP000008366">
    <property type="component" value="Unassembled WGS sequence"/>
</dbReference>
<dbReference type="CDD" id="cd16334">
    <property type="entry name" value="LppX-like"/>
    <property type="match status" value="1"/>
</dbReference>
<protein>
    <recommendedName>
        <fullName evidence="8">LppX_LprAFG lipoprotein</fullName>
    </recommendedName>
</protein>
<gene>
    <name evidence="6" type="ORF">KILIM_022_00290</name>
</gene>
<dbReference type="Pfam" id="PF07161">
    <property type="entry name" value="LppX_LprAFG"/>
    <property type="match status" value="1"/>
</dbReference>
<dbReference type="InterPro" id="IPR029046">
    <property type="entry name" value="LolA/LolB/LppX"/>
</dbReference>
<organism evidence="6 7">
    <name type="scientific">Kineosphaera limosa NBRC 100340</name>
    <dbReference type="NCBI Taxonomy" id="1184609"/>
    <lineage>
        <taxon>Bacteria</taxon>
        <taxon>Bacillati</taxon>
        <taxon>Actinomycetota</taxon>
        <taxon>Actinomycetes</taxon>
        <taxon>Micrococcales</taxon>
        <taxon>Dermatophilaceae</taxon>
        <taxon>Kineosphaera</taxon>
    </lineage>
</organism>
<evidence type="ECO:0000256" key="4">
    <source>
        <dbReference type="SAM" id="MobiDB-lite"/>
    </source>
</evidence>
<evidence type="ECO:0000313" key="7">
    <source>
        <dbReference type="Proteomes" id="UP000008366"/>
    </source>
</evidence>